<feature type="non-terminal residue" evidence="1">
    <location>
        <position position="157"/>
    </location>
</feature>
<reference evidence="2 3" key="2">
    <citation type="submission" date="2024-05" db="EMBL/GenBank/DDBJ databases">
        <authorList>
            <person name="Chen Y."/>
            <person name="Shah S."/>
            <person name="Dougan E. K."/>
            <person name="Thang M."/>
            <person name="Chan C."/>
        </authorList>
    </citation>
    <scope>NUCLEOTIDE SEQUENCE [LARGE SCALE GENOMIC DNA]</scope>
</reference>
<dbReference type="EMBL" id="CAMXCT010000823">
    <property type="protein sequence ID" value="CAI3983630.1"/>
    <property type="molecule type" value="Genomic_DNA"/>
</dbReference>
<dbReference type="EMBL" id="CAMXCT030000823">
    <property type="protein sequence ID" value="CAL4770942.1"/>
    <property type="molecule type" value="Genomic_DNA"/>
</dbReference>
<dbReference type="Proteomes" id="UP001152797">
    <property type="component" value="Unassembled WGS sequence"/>
</dbReference>
<dbReference type="AlphaFoldDB" id="A0A9P1FR18"/>
<dbReference type="EMBL" id="CAMXCT020000823">
    <property type="protein sequence ID" value="CAL1137005.1"/>
    <property type="molecule type" value="Genomic_DNA"/>
</dbReference>
<evidence type="ECO:0000313" key="1">
    <source>
        <dbReference type="EMBL" id="CAI3983630.1"/>
    </source>
</evidence>
<evidence type="ECO:0000313" key="2">
    <source>
        <dbReference type="EMBL" id="CAL4770942.1"/>
    </source>
</evidence>
<keyword evidence="3" id="KW-1185">Reference proteome</keyword>
<gene>
    <name evidence="1" type="ORF">C1SCF055_LOCUS11227</name>
</gene>
<comment type="caution">
    <text evidence="1">The sequence shown here is derived from an EMBL/GenBank/DDBJ whole genome shotgun (WGS) entry which is preliminary data.</text>
</comment>
<reference evidence="1" key="1">
    <citation type="submission" date="2022-10" db="EMBL/GenBank/DDBJ databases">
        <authorList>
            <person name="Chen Y."/>
            <person name="Dougan E. K."/>
            <person name="Chan C."/>
            <person name="Rhodes N."/>
            <person name="Thang M."/>
        </authorList>
    </citation>
    <scope>NUCLEOTIDE SEQUENCE</scope>
</reference>
<name>A0A9P1FR18_9DINO</name>
<sequence>MASDPFLEICRSFADFLVEQRDHWNYVLREYEAGNWEQDLVARTMQSMRRTAGSSQGSTTAAAAGSTACIEAVKSMCSEVTKAALENLAPYEVRCEAIAWQSPASGQHGSCRAAGPNFRRWLGDADLSLDKWPADDTHKEYLERICSSISCRPGEAW</sequence>
<proteinExistence type="predicted"/>
<evidence type="ECO:0000313" key="3">
    <source>
        <dbReference type="Proteomes" id="UP001152797"/>
    </source>
</evidence>
<organism evidence="1">
    <name type="scientific">Cladocopium goreaui</name>
    <dbReference type="NCBI Taxonomy" id="2562237"/>
    <lineage>
        <taxon>Eukaryota</taxon>
        <taxon>Sar</taxon>
        <taxon>Alveolata</taxon>
        <taxon>Dinophyceae</taxon>
        <taxon>Suessiales</taxon>
        <taxon>Symbiodiniaceae</taxon>
        <taxon>Cladocopium</taxon>
    </lineage>
</organism>
<protein>
    <submittedName>
        <fullName evidence="1">Uncharacterized protein</fullName>
    </submittedName>
</protein>
<accession>A0A9P1FR18</accession>